<accession>A0ABR7JN24</accession>
<feature type="transmembrane region" description="Helical" evidence="1">
    <location>
        <begin position="45"/>
        <end position="62"/>
    </location>
</feature>
<evidence type="ECO:0008006" key="4">
    <source>
        <dbReference type="Google" id="ProtNLM"/>
    </source>
</evidence>
<keyword evidence="1" id="KW-0472">Membrane</keyword>
<name>A0ABR7JN24_9FIRM</name>
<dbReference type="Proteomes" id="UP000609849">
    <property type="component" value="Unassembled WGS sequence"/>
</dbReference>
<reference evidence="2 3" key="1">
    <citation type="submission" date="2020-08" db="EMBL/GenBank/DDBJ databases">
        <authorList>
            <person name="Liu C."/>
            <person name="Sun Q."/>
        </authorList>
    </citation>
    <scope>NUCLEOTIDE SEQUENCE [LARGE SCALE GENOMIC DNA]</scope>
    <source>
        <strain evidence="2 3">NSJ-18</strain>
    </source>
</reference>
<comment type="caution">
    <text evidence="2">The sequence shown here is derived from an EMBL/GenBank/DDBJ whole genome shotgun (WGS) entry which is preliminary data.</text>
</comment>
<gene>
    <name evidence="2" type="ORF">H8923_06090</name>
</gene>
<dbReference type="EMBL" id="JACRWE010000002">
    <property type="protein sequence ID" value="MBC5996326.1"/>
    <property type="molecule type" value="Genomic_DNA"/>
</dbReference>
<dbReference type="RefSeq" id="WP_153972043.1">
    <property type="nucleotide sequence ID" value="NZ_JACRWE010000002.1"/>
</dbReference>
<evidence type="ECO:0000313" key="2">
    <source>
        <dbReference type="EMBL" id="MBC5996326.1"/>
    </source>
</evidence>
<protein>
    <recommendedName>
        <fullName evidence="4">Acid-resistance membrane protein</fullName>
    </recommendedName>
</protein>
<feature type="transmembrane region" description="Helical" evidence="1">
    <location>
        <begin position="21"/>
        <end position="39"/>
    </location>
</feature>
<sequence length="180" mass="20384">MFQFFNINFNGVNKKENASKFISIGLVLIVLGTLSLLYKNLGIKIVSWLLGLSLLFIAYLNLKNINELSRYASKEELKPHKRNQAILLFFVVLLFIFPTKIQGFISSIIGAYLVVNQLLKIAASKNNPYFKFGLSNMFTFLFGITLIISPLFLSKFISSIMSFIVVIIGLNLFAMGNRLR</sequence>
<evidence type="ECO:0000256" key="1">
    <source>
        <dbReference type="SAM" id="Phobius"/>
    </source>
</evidence>
<keyword evidence="3" id="KW-1185">Reference proteome</keyword>
<feature type="transmembrane region" description="Helical" evidence="1">
    <location>
        <begin position="134"/>
        <end position="153"/>
    </location>
</feature>
<feature type="transmembrane region" description="Helical" evidence="1">
    <location>
        <begin position="159"/>
        <end position="176"/>
    </location>
</feature>
<proteinExistence type="predicted"/>
<keyword evidence="1" id="KW-0812">Transmembrane</keyword>
<keyword evidence="1" id="KW-1133">Transmembrane helix</keyword>
<feature type="transmembrane region" description="Helical" evidence="1">
    <location>
        <begin position="83"/>
        <end position="98"/>
    </location>
</feature>
<evidence type="ECO:0000313" key="3">
    <source>
        <dbReference type="Proteomes" id="UP000609849"/>
    </source>
</evidence>
<organism evidence="2 3">
    <name type="scientific">Romboutsia faecis</name>
    <dbReference type="NCBI Taxonomy" id="2764597"/>
    <lineage>
        <taxon>Bacteria</taxon>
        <taxon>Bacillati</taxon>
        <taxon>Bacillota</taxon>
        <taxon>Clostridia</taxon>
        <taxon>Peptostreptococcales</taxon>
        <taxon>Peptostreptococcaceae</taxon>
        <taxon>Romboutsia</taxon>
    </lineage>
</organism>